<comment type="caution">
    <text evidence="5">The sequence shown here is derived from an EMBL/GenBank/DDBJ whole genome shotgun (WGS) entry which is preliminary data.</text>
</comment>
<dbReference type="InterPro" id="IPR002104">
    <property type="entry name" value="Integrase_catalytic"/>
</dbReference>
<dbReference type="Pfam" id="PF13356">
    <property type="entry name" value="Arm-DNA-bind_3"/>
    <property type="match status" value="1"/>
</dbReference>
<feature type="domain" description="Tyr recombinase" evidence="4">
    <location>
        <begin position="188"/>
        <end position="373"/>
    </location>
</feature>
<dbReference type="SUPFAM" id="SSF56349">
    <property type="entry name" value="DNA breaking-rejoining enzymes"/>
    <property type="match status" value="1"/>
</dbReference>
<protein>
    <submittedName>
        <fullName evidence="5">Phage integrase family protein</fullName>
    </submittedName>
</protein>
<dbReference type="PANTHER" id="PTHR30629">
    <property type="entry name" value="PROPHAGE INTEGRASE"/>
    <property type="match status" value="1"/>
</dbReference>
<reference evidence="5 6" key="1">
    <citation type="submission" date="2019-03" db="EMBL/GenBank/DDBJ databases">
        <title>Genomic Encyclopedia of Archaeal and Bacterial Type Strains, Phase II (KMG-II): from individual species to whole genera.</title>
        <authorList>
            <person name="Goeker M."/>
        </authorList>
    </citation>
    <scope>NUCLEOTIDE SEQUENCE [LARGE SCALE GENOMIC DNA]</scope>
    <source>
        <strain evidence="5 6">DSM 26433</strain>
    </source>
</reference>
<name>A0A4R1N0R1_9RHOB</name>
<dbReference type="Proteomes" id="UP000295673">
    <property type="component" value="Unassembled WGS sequence"/>
</dbReference>
<evidence type="ECO:0000313" key="5">
    <source>
        <dbReference type="EMBL" id="TCK99375.1"/>
    </source>
</evidence>
<dbReference type="EMBL" id="SMGR01000005">
    <property type="protein sequence ID" value="TCK99375.1"/>
    <property type="molecule type" value="Genomic_DNA"/>
</dbReference>
<dbReference type="RefSeq" id="WP_165929253.1">
    <property type="nucleotide sequence ID" value="NZ_SMGR01000005.1"/>
</dbReference>
<keyword evidence="2" id="KW-0229">DNA integration</keyword>
<evidence type="ECO:0000256" key="2">
    <source>
        <dbReference type="ARBA" id="ARBA00022908"/>
    </source>
</evidence>
<dbReference type="InterPro" id="IPR038488">
    <property type="entry name" value="Integrase_DNA-bd_sf"/>
</dbReference>
<proteinExistence type="inferred from homology"/>
<dbReference type="PROSITE" id="PS51898">
    <property type="entry name" value="TYR_RECOMBINASE"/>
    <property type="match status" value="1"/>
</dbReference>
<dbReference type="GO" id="GO:0015074">
    <property type="term" value="P:DNA integration"/>
    <property type="evidence" value="ECO:0007669"/>
    <property type="project" value="UniProtKB-KW"/>
</dbReference>
<evidence type="ECO:0000259" key="4">
    <source>
        <dbReference type="PROSITE" id="PS51898"/>
    </source>
</evidence>
<keyword evidence="6" id="KW-1185">Reference proteome</keyword>
<gene>
    <name evidence="5" type="ORF">BXY66_3877</name>
</gene>
<accession>A0A4R1N0R1</accession>
<dbReference type="Gene3D" id="3.30.160.390">
    <property type="entry name" value="Integrase, DNA-binding domain"/>
    <property type="match status" value="1"/>
</dbReference>
<evidence type="ECO:0000256" key="1">
    <source>
        <dbReference type="ARBA" id="ARBA00008857"/>
    </source>
</evidence>
<dbReference type="InterPro" id="IPR011010">
    <property type="entry name" value="DNA_brk_join_enz"/>
</dbReference>
<dbReference type="Gene3D" id="1.10.443.10">
    <property type="entry name" value="Intergrase catalytic core"/>
    <property type="match status" value="1"/>
</dbReference>
<dbReference type="GO" id="GO:0003677">
    <property type="term" value="F:DNA binding"/>
    <property type="evidence" value="ECO:0007669"/>
    <property type="project" value="InterPro"/>
</dbReference>
<dbReference type="InterPro" id="IPR050808">
    <property type="entry name" value="Phage_Integrase"/>
</dbReference>
<dbReference type="InterPro" id="IPR013762">
    <property type="entry name" value="Integrase-like_cat_sf"/>
</dbReference>
<evidence type="ECO:0000256" key="3">
    <source>
        <dbReference type="ARBA" id="ARBA00023172"/>
    </source>
</evidence>
<keyword evidence="3" id="KW-0233">DNA recombination</keyword>
<comment type="similarity">
    <text evidence="1">Belongs to the 'phage' integrase family.</text>
</comment>
<organism evidence="5 6">
    <name type="scientific">Shimia isoporae</name>
    <dbReference type="NCBI Taxonomy" id="647720"/>
    <lineage>
        <taxon>Bacteria</taxon>
        <taxon>Pseudomonadati</taxon>
        <taxon>Pseudomonadota</taxon>
        <taxon>Alphaproteobacteria</taxon>
        <taxon>Rhodobacterales</taxon>
        <taxon>Roseobacteraceae</taxon>
    </lineage>
</organism>
<evidence type="ECO:0000313" key="6">
    <source>
        <dbReference type="Proteomes" id="UP000295673"/>
    </source>
</evidence>
<dbReference type="AlphaFoldDB" id="A0A4R1N0R1"/>
<dbReference type="Pfam" id="PF00589">
    <property type="entry name" value="Phage_integrase"/>
    <property type="match status" value="1"/>
</dbReference>
<dbReference type="PANTHER" id="PTHR30629:SF2">
    <property type="entry name" value="PROPHAGE INTEGRASE INTS-RELATED"/>
    <property type="match status" value="1"/>
</dbReference>
<dbReference type="InterPro" id="IPR025166">
    <property type="entry name" value="Integrase_DNA_bind_dom"/>
</dbReference>
<dbReference type="GO" id="GO:0006310">
    <property type="term" value="P:DNA recombination"/>
    <property type="evidence" value="ECO:0007669"/>
    <property type="project" value="UniProtKB-KW"/>
</dbReference>
<sequence>MKLTTGWVKAAKLPEGKRIWQIRDDVQRGLYLQVSKGAKSWLVRYVIHGKQQAMTLGRFPELSLAEARAAASKAIGLVDAGQNPKGHVDTVGDAFAVYWNTRKTQLKHPAADLSSWERHIAPVIGGMKLRDLSKAVWPLLQAHWVKSGLGAGQETPLRIVRHFEGYLLDMDQIDRMFIPRRVVLPKGTSWAVPTVDEVAALLRWCEAQYAAIQTGERSAYRGGSKEAAVTRVCVIALLALTGVRRAMITALQRDEVGDGVLTWSADRMKAGRAFRQPLSTQAQVWLERAPKNNSPWVFPNVDRTGPTRIDIDRWMKKAGFPHVPHALRKAVATWAGSEGYADAVIGLMLAHVPQGVTSLYAQSDRLDERRALLQAWGEAVTAGK</sequence>